<name>A0A0N0VL33_9HYPH</name>
<evidence type="ECO:0000256" key="7">
    <source>
        <dbReference type="RuleBase" id="RU369079"/>
    </source>
</evidence>
<feature type="transmembrane region" description="Helical" evidence="9">
    <location>
        <begin position="495"/>
        <end position="512"/>
    </location>
</feature>
<evidence type="ECO:0000313" key="11">
    <source>
        <dbReference type="EMBL" id="KPB00414.1"/>
    </source>
</evidence>
<evidence type="ECO:0000256" key="1">
    <source>
        <dbReference type="ARBA" id="ARBA00004429"/>
    </source>
</evidence>
<dbReference type="AlphaFoldDB" id="A0A0N0VL33"/>
<keyword evidence="4 9" id="KW-0812">Transmembrane</keyword>
<feature type="transmembrane region" description="Helical" evidence="9">
    <location>
        <begin position="190"/>
        <end position="214"/>
    </location>
</feature>
<keyword evidence="6 9" id="KW-0472">Membrane</keyword>
<keyword evidence="5 9" id="KW-1133">Transmembrane helix</keyword>
<dbReference type="RefSeq" id="WP_053999966.1">
    <property type="nucleotide sequence ID" value="NZ_JXMU01000022.1"/>
</dbReference>
<evidence type="ECO:0000256" key="5">
    <source>
        <dbReference type="ARBA" id="ARBA00022989"/>
    </source>
</evidence>
<dbReference type="PATRIC" id="fig|1514904.3.peg.1899"/>
<dbReference type="InterPro" id="IPR004681">
    <property type="entry name" value="TRAP_DctM"/>
</dbReference>
<feature type="transmembrane region" description="Helical" evidence="9">
    <location>
        <begin position="399"/>
        <end position="427"/>
    </location>
</feature>
<feature type="transmembrane region" description="Helical" evidence="9">
    <location>
        <begin position="154"/>
        <end position="178"/>
    </location>
</feature>
<keyword evidence="3 7" id="KW-0997">Cell inner membrane</keyword>
<keyword evidence="12" id="KW-1185">Reference proteome</keyword>
<feature type="transmembrane region" description="Helical" evidence="9">
    <location>
        <begin position="439"/>
        <end position="465"/>
    </location>
</feature>
<feature type="transmembrane region" description="Helical" evidence="9">
    <location>
        <begin position="12"/>
        <end position="43"/>
    </location>
</feature>
<feature type="transmembrane region" description="Helical" evidence="9">
    <location>
        <begin position="263"/>
        <end position="285"/>
    </location>
</feature>
<feature type="domain" description="TRAP C4-dicarboxylate transport system permease DctM subunit" evidence="10">
    <location>
        <begin position="14"/>
        <end position="514"/>
    </location>
</feature>
<evidence type="ECO:0000256" key="9">
    <source>
        <dbReference type="SAM" id="Phobius"/>
    </source>
</evidence>
<evidence type="ECO:0000256" key="3">
    <source>
        <dbReference type="ARBA" id="ARBA00022519"/>
    </source>
</evidence>
<evidence type="ECO:0000256" key="2">
    <source>
        <dbReference type="ARBA" id="ARBA00022475"/>
    </source>
</evidence>
<evidence type="ECO:0000256" key="8">
    <source>
        <dbReference type="SAM" id="MobiDB-lite"/>
    </source>
</evidence>
<evidence type="ECO:0000313" key="12">
    <source>
        <dbReference type="Proteomes" id="UP000038011"/>
    </source>
</evidence>
<comment type="subcellular location">
    <subcellularLocation>
        <location evidence="1 7">Cell inner membrane</location>
        <topology evidence="1 7">Multi-pass membrane protein</topology>
    </subcellularLocation>
</comment>
<proteinExistence type="predicted"/>
<evidence type="ECO:0000256" key="6">
    <source>
        <dbReference type="ARBA" id="ARBA00023136"/>
    </source>
</evidence>
<feature type="compositionally biased region" description="Gly residues" evidence="8">
    <location>
        <begin position="567"/>
        <end position="582"/>
    </location>
</feature>
<sequence>MIQIIAHNLAPIMFVSVMAMLLIGYPVAFTLAAGGLIFFFIGVELSQYSSEIRLFYPLIQSLANRTFDIMRNDTLLAIPFFTFMGLILERSRMAEDLLDTIGQLFGPLRGGLAIAVIIVGGLLGATTGVVAASVIAMGLISLPIMMRYGYDRSVATGTIAASGTLAQIVPPSLVLIVMSDQLGRSVGDMYVAALYPALMIMGMYCLYIFLLTLISPKKVPALPIEARTLGGGVTSLLVMIALSVGIHYALYNFVFADLRYETRFVWSATIATFVALSISLLNRYLKLGIISRLAEQVIIVLIPPLALIFLVLGTIFLGIATPTEGGAMGATGALVLALFKRRLGIKTLKEALDSTTKLTAFVMFILIGARVFGLTFYGINGHIWIEELLLALPGGETGFLFVVTVIVFVLGCFLDFFEIAFIVVPLLVGPAESLGIDLIWLGIILGINLQTSFLTPPFGFALFYLRSIAPTKDWDDEVTGERIARIKTTQIYRGVLPYIVIQFVAIMIIIFYPRLVTHYKDDEVKYNIEEFELQLPGLGGGLNEQQDGGGLPGLGGNGLPGLSLPGQSGGNSGNSGGLGLPGGLNLNGSPSGLPGQNNDASPETQEQGTTNNNGQLGLPGQLNLNNQPLNLGNEPPQTD</sequence>
<feature type="transmembrane region" description="Helical" evidence="9">
    <location>
        <begin position="360"/>
        <end position="379"/>
    </location>
</feature>
<feature type="transmembrane region" description="Helical" evidence="9">
    <location>
        <begin position="297"/>
        <end position="317"/>
    </location>
</feature>
<dbReference type="PANTHER" id="PTHR33362:SF7">
    <property type="entry name" value="SLL1103 PROTEIN"/>
    <property type="match status" value="1"/>
</dbReference>
<feature type="compositionally biased region" description="Low complexity" evidence="8">
    <location>
        <begin position="583"/>
        <end position="595"/>
    </location>
</feature>
<keyword evidence="2" id="KW-1003">Cell membrane</keyword>
<organism evidence="11 12">
    <name type="scientific">Ahrensia marina</name>
    <dbReference type="NCBI Taxonomy" id="1514904"/>
    <lineage>
        <taxon>Bacteria</taxon>
        <taxon>Pseudomonadati</taxon>
        <taxon>Pseudomonadota</taxon>
        <taxon>Alphaproteobacteria</taxon>
        <taxon>Hyphomicrobiales</taxon>
        <taxon>Ahrensiaceae</taxon>
        <taxon>Ahrensia</taxon>
    </lineage>
</organism>
<dbReference type="InterPro" id="IPR010656">
    <property type="entry name" value="DctM"/>
</dbReference>
<comment type="caution">
    <text evidence="11">The sequence shown here is derived from an EMBL/GenBank/DDBJ whole genome shotgun (WGS) entry which is preliminary data.</text>
</comment>
<dbReference type="Proteomes" id="UP000038011">
    <property type="component" value="Unassembled WGS sequence"/>
</dbReference>
<evidence type="ECO:0000256" key="4">
    <source>
        <dbReference type="ARBA" id="ARBA00022692"/>
    </source>
</evidence>
<gene>
    <name evidence="11" type="ORF">SU32_13825</name>
</gene>
<dbReference type="OrthoDB" id="7339120at2"/>
<comment type="function">
    <text evidence="7">Part of the tripartite ATP-independent periplasmic (TRAP) transport system.</text>
</comment>
<feature type="region of interest" description="Disordered" evidence="8">
    <location>
        <begin position="542"/>
        <end position="639"/>
    </location>
</feature>
<dbReference type="Pfam" id="PF06808">
    <property type="entry name" value="DctM"/>
    <property type="match status" value="1"/>
</dbReference>
<dbReference type="STRING" id="1514904.SU32_13825"/>
<dbReference type="GO" id="GO:0005886">
    <property type="term" value="C:plasma membrane"/>
    <property type="evidence" value="ECO:0007669"/>
    <property type="project" value="UniProtKB-SubCell"/>
</dbReference>
<feature type="compositionally biased region" description="Gly residues" evidence="8">
    <location>
        <begin position="542"/>
        <end position="559"/>
    </location>
</feature>
<evidence type="ECO:0000259" key="10">
    <source>
        <dbReference type="Pfam" id="PF06808"/>
    </source>
</evidence>
<accession>A0A0N0VL33</accession>
<dbReference type="GO" id="GO:0022857">
    <property type="term" value="F:transmembrane transporter activity"/>
    <property type="evidence" value="ECO:0007669"/>
    <property type="project" value="UniProtKB-UniRule"/>
</dbReference>
<feature type="transmembrane region" description="Helical" evidence="9">
    <location>
        <begin position="226"/>
        <end position="251"/>
    </location>
</feature>
<protein>
    <submittedName>
        <fullName evidence="11">C4-dicarboxylate ABC transporter</fullName>
    </submittedName>
</protein>
<dbReference type="PANTHER" id="PTHR33362">
    <property type="entry name" value="SIALIC ACID TRAP TRANSPORTER PERMEASE PROTEIN SIAT-RELATED"/>
    <property type="match status" value="1"/>
</dbReference>
<keyword evidence="7" id="KW-0813">Transport</keyword>
<dbReference type="EMBL" id="JXMU01000022">
    <property type="protein sequence ID" value="KPB00414.1"/>
    <property type="molecule type" value="Genomic_DNA"/>
</dbReference>
<feature type="transmembrane region" description="Helical" evidence="9">
    <location>
        <begin position="112"/>
        <end position="142"/>
    </location>
</feature>
<feature type="compositionally biased region" description="Low complexity" evidence="8">
    <location>
        <begin position="602"/>
        <end position="639"/>
    </location>
</feature>
<reference evidence="11 12" key="1">
    <citation type="submission" date="2015-01" db="EMBL/GenBank/DDBJ databases">
        <title>Ahrensia donghaiensis sp. nov., a novel dimethylsulphoniopropionate-cleavage bacterium isolated from seawater and emended descriptions of the genus Ahrensia and Ahrensia kielensis.</title>
        <authorList>
            <person name="Liu J."/>
        </authorList>
    </citation>
    <scope>NUCLEOTIDE SEQUENCE [LARGE SCALE GENOMIC DNA]</scope>
    <source>
        <strain evidence="11 12">LZD062</strain>
    </source>
</reference>